<evidence type="ECO:0000313" key="2">
    <source>
        <dbReference type="EMBL" id="KFD65326.1"/>
    </source>
</evidence>
<feature type="transmembrane region" description="Helical" evidence="1">
    <location>
        <begin position="46"/>
        <end position="67"/>
    </location>
</feature>
<gene>
    <name evidence="2" type="ORF">M514_22486</name>
</gene>
<dbReference type="EMBL" id="KL367540">
    <property type="protein sequence ID" value="KFD65326.1"/>
    <property type="molecule type" value="Genomic_DNA"/>
</dbReference>
<name>A0A085N780_9BILA</name>
<keyword evidence="1" id="KW-1133">Transmembrane helix</keyword>
<proteinExistence type="predicted"/>
<keyword evidence="1" id="KW-0812">Transmembrane</keyword>
<dbReference type="AlphaFoldDB" id="A0A085N780"/>
<keyword evidence="1" id="KW-0472">Membrane</keyword>
<evidence type="ECO:0000256" key="1">
    <source>
        <dbReference type="SAM" id="Phobius"/>
    </source>
</evidence>
<reference evidence="2" key="1">
    <citation type="journal article" date="2014" name="Nat. Genet.">
        <title>Genome and transcriptome of the porcine whipworm Trichuris suis.</title>
        <authorList>
            <person name="Jex A.R."/>
            <person name="Nejsum P."/>
            <person name="Schwarz E.M."/>
            <person name="Hu L."/>
            <person name="Young N.D."/>
            <person name="Hall R.S."/>
            <person name="Korhonen P.K."/>
            <person name="Liao S."/>
            <person name="Thamsborg S."/>
            <person name="Xia J."/>
            <person name="Xu P."/>
            <person name="Wang S."/>
            <person name="Scheerlinck J.P."/>
            <person name="Hofmann A."/>
            <person name="Sternberg P.W."/>
            <person name="Wang J."/>
            <person name="Gasser R.B."/>
        </authorList>
    </citation>
    <scope>NUCLEOTIDE SEQUENCE [LARGE SCALE GENOMIC DNA]</scope>
    <source>
        <strain evidence="2">DCEP-RM93F</strain>
    </source>
</reference>
<accession>A0A085N780</accession>
<organism evidence="2">
    <name type="scientific">Trichuris suis</name>
    <name type="common">pig whipworm</name>
    <dbReference type="NCBI Taxonomy" id="68888"/>
    <lineage>
        <taxon>Eukaryota</taxon>
        <taxon>Metazoa</taxon>
        <taxon>Ecdysozoa</taxon>
        <taxon>Nematoda</taxon>
        <taxon>Enoplea</taxon>
        <taxon>Dorylaimia</taxon>
        <taxon>Trichinellida</taxon>
        <taxon>Trichuridae</taxon>
        <taxon>Trichuris</taxon>
    </lineage>
</organism>
<sequence length="78" mass="8569">MLMSSDRRTQANEHLLQGLPKGANILVKPTDAIEGRRKQVEVKAVILLRPTIVFALLDCYGATARWLPAAPKPLVPPI</sequence>
<dbReference type="Proteomes" id="UP000030758">
    <property type="component" value="Unassembled WGS sequence"/>
</dbReference>
<protein>
    <submittedName>
        <fullName evidence="2">Uncharacterized protein</fullName>
    </submittedName>
</protein>